<keyword evidence="2" id="KW-1133">Transmembrane helix</keyword>
<evidence type="ECO:0000256" key="2">
    <source>
        <dbReference type="SAM" id="Phobius"/>
    </source>
</evidence>
<dbReference type="AlphaFoldDB" id="A0A369XUU7"/>
<sequence>MMSDIVISYARKDEKLREMLARCLQNRTDFAVWSDDRIQPGEEFSDAINRAIREAKVVIVIWTPESVNSKWVIAEALKARDLGKLMPVRIATDGGPSGFEIPVPFNGIQTLDLTGWDGKADSPALIKLIISIQIIIEERSNSDLQTEIHPPLSNDTPAKKPGTGRVCRDDEEQIFSRAVTLLHKAIEQVPVLRYALGVAGLAAVVSTVLFSLGLDATTALVGIAVVLAFMVMLMVLAPLAKSTEKLKTSKALWLLAVLVCWAYVVIVILWTGLLSTAFFLDWPRSIACLFDSIKCPLELARECNPAKALAQPETRDARKNADAYLATGMYAEALADYKKALAGLVAACPDNLLMAGQTGEDTARKLELARDLEGAARAFQKLFKKVEGQRVEGPPPPDRLSQITVNGTLVKPGTSIIVPPSGSIGGVLEPLESEARTIVAEISSGDVLQRFEENSSGGEWVLDNVHFRPPGKSVAASHVELFVARAEAGAETAAGAVFSFQVNVARPRILTSAVCRGTANCPATVILGTVENVIDQDEKLLIKVGRSTSGVARESAYCLLAEVTGNDWRTSPIPHTDQGNVRVRLREAGLISKSASWVDCSQPFESVLIN</sequence>
<dbReference type="InterPro" id="IPR035897">
    <property type="entry name" value="Toll_tir_struct_dom_sf"/>
</dbReference>
<protein>
    <submittedName>
        <fullName evidence="4">TIR domain-containing protein</fullName>
    </submittedName>
</protein>
<feature type="transmembrane region" description="Helical" evidence="2">
    <location>
        <begin position="219"/>
        <end position="240"/>
    </location>
</feature>
<dbReference type="SMART" id="SM00255">
    <property type="entry name" value="TIR"/>
    <property type="match status" value="1"/>
</dbReference>
<dbReference type="Gene3D" id="3.40.50.10140">
    <property type="entry name" value="Toll/interleukin-1 receptor homology (TIR) domain"/>
    <property type="match status" value="1"/>
</dbReference>
<evidence type="ECO:0000313" key="4">
    <source>
        <dbReference type="EMBL" id="RDE52179.1"/>
    </source>
</evidence>
<dbReference type="GO" id="GO:0007165">
    <property type="term" value="P:signal transduction"/>
    <property type="evidence" value="ECO:0007669"/>
    <property type="project" value="InterPro"/>
</dbReference>
<evidence type="ECO:0000313" key="5">
    <source>
        <dbReference type="Proteomes" id="UP000253831"/>
    </source>
</evidence>
<evidence type="ECO:0000259" key="3">
    <source>
        <dbReference type="PROSITE" id="PS50104"/>
    </source>
</evidence>
<accession>A0A369XUU7</accession>
<organism evidence="4 5">
    <name type="scientific">Candidatus Accumulibacter meliphilus</name>
    <dbReference type="NCBI Taxonomy" id="2211374"/>
    <lineage>
        <taxon>Bacteria</taxon>
        <taxon>Pseudomonadati</taxon>
        <taxon>Pseudomonadota</taxon>
        <taxon>Betaproteobacteria</taxon>
        <taxon>Candidatus Accumulibacter</taxon>
    </lineage>
</organism>
<proteinExistence type="predicted"/>
<evidence type="ECO:0000256" key="1">
    <source>
        <dbReference type="SAM" id="MobiDB-lite"/>
    </source>
</evidence>
<comment type="caution">
    <text evidence="4">The sequence shown here is derived from an EMBL/GenBank/DDBJ whole genome shotgun (WGS) entry which is preliminary data.</text>
</comment>
<feature type="transmembrane region" description="Helical" evidence="2">
    <location>
        <begin position="191"/>
        <end position="213"/>
    </location>
</feature>
<name>A0A369XUU7_9PROT</name>
<dbReference type="EMBL" id="QPGA01000002">
    <property type="protein sequence ID" value="RDE52179.1"/>
    <property type="molecule type" value="Genomic_DNA"/>
</dbReference>
<dbReference type="SUPFAM" id="SSF52200">
    <property type="entry name" value="Toll/Interleukin receptor TIR domain"/>
    <property type="match status" value="1"/>
</dbReference>
<feature type="domain" description="TIR" evidence="3">
    <location>
        <begin position="1"/>
        <end position="156"/>
    </location>
</feature>
<keyword evidence="2" id="KW-0812">Transmembrane</keyword>
<dbReference type="PROSITE" id="PS50104">
    <property type="entry name" value="TIR"/>
    <property type="match status" value="1"/>
</dbReference>
<keyword evidence="2" id="KW-0472">Membrane</keyword>
<reference evidence="4 5" key="1">
    <citation type="submission" date="2018-05" db="EMBL/GenBank/DDBJ databases">
        <title>Integrated omic analyses show evidence that a Ca. Accumulibacter phosphatis strain performs denitrification under micro-aerobic conditions.</title>
        <authorList>
            <person name="Camejo P.Y."/>
            <person name="Katherine M.D."/>
            <person name="Daniel N.R."/>
        </authorList>
    </citation>
    <scope>NUCLEOTIDE SEQUENCE [LARGE SCALE GENOMIC DNA]</scope>
    <source>
        <strain evidence="4">UW-LDO-IC</strain>
    </source>
</reference>
<gene>
    <name evidence="4" type="ORF">DVS81_02815</name>
</gene>
<feature type="region of interest" description="Disordered" evidence="1">
    <location>
        <begin position="146"/>
        <end position="165"/>
    </location>
</feature>
<dbReference type="Pfam" id="PF13676">
    <property type="entry name" value="TIR_2"/>
    <property type="match status" value="1"/>
</dbReference>
<dbReference type="InterPro" id="IPR000157">
    <property type="entry name" value="TIR_dom"/>
</dbReference>
<dbReference type="Proteomes" id="UP000253831">
    <property type="component" value="Unassembled WGS sequence"/>
</dbReference>
<feature type="transmembrane region" description="Helical" evidence="2">
    <location>
        <begin position="252"/>
        <end position="280"/>
    </location>
</feature>